<accession>A0A7R9FTH4</accession>
<dbReference type="InterPro" id="IPR019594">
    <property type="entry name" value="Glu/Gly-bd"/>
</dbReference>
<dbReference type="Proteomes" id="UP000677054">
    <property type="component" value="Unassembled WGS sequence"/>
</dbReference>
<evidence type="ECO:0000256" key="1">
    <source>
        <dbReference type="ARBA" id="ARBA00004141"/>
    </source>
</evidence>
<evidence type="ECO:0000256" key="11">
    <source>
        <dbReference type="ARBA" id="ARBA00023303"/>
    </source>
</evidence>
<protein>
    <recommendedName>
        <fullName evidence="17">Glutamate receptor</fullName>
    </recommendedName>
</protein>
<keyword evidence="7 12" id="KW-0472">Membrane</keyword>
<gene>
    <name evidence="15" type="ORF">DSTB1V02_LOCUS13718</name>
</gene>
<keyword evidence="4 12" id="KW-0812">Transmembrane</keyword>
<evidence type="ECO:0000256" key="5">
    <source>
        <dbReference type="ARBA" id="ARBA00022989"/>
    </source>
</evidence>
<dbReference type="Pfam" id="PF00060">
    <property type="entry name" value="Lig_chan"/>
    <property type="match status" value="1"/>
</dbReference>
<dbReference type="OrthoDB" id="5984008at2759"/>
<feature type="transmembrane region" description="Helical" evidence="12">
    <location>
        <begin position="254"/>
        <end position="272"/>
    </location>
</feature>
<dbReference type="SMART" id="SM00918">
    <property type="entry name" value="Lig_chan-Glu_bd"/>
    <property type="match status" value="1"/>
</dbReference>
<name>A0A7R9FTH4_9CRUS</name>
<feature type="domain" description="Ionotropic glutamate receptor L-glutamate and glycine-binding" evidence="14">
    <location>
        <begin position="99"/>
        <end position="162"/>
    </location>
</feature>
<feature type="non-terminal residue" evidence="15">
    <location>
        <position position="1"/>
    </location>
</feature>
<dbReference type="InterPro" id="IPR015683">
    <property type="entry name" value="Ionotropic_Glu_rcpt"/>
</dbReference>
<evidence type="ECO:0000256" key="2">
    <source>
        <dbReference type="ARBA" id="ARBA00008685"/>
    </source>
</evidence>
<comment type="subcellular location">
    <subcellularLocation>
        <location evidence="1">Membrane</location>
        <topology evidence="1">Multi-pass membrane protein</topology>
    </subcellularLocation>
</comment>
<feature type="domain" description="Ionotropic glutamate receptor C-terminal" evidence="13">
    <location>
        <begin position="89"/>
        <end position="421"/>
    </location>
</feature>
<dbReference type="AlphaFoldDB" id="A0A7R9FTH4"/>
<dbReference type="Gene3D" id="3.40.190.10">
    <property type="entry name" value="Periplasmic binding protein-like II"/>
    <property type="match status" value="1"/>
</dbReference>
<evidence type="ECO:0000256" key="8">
    <source>
        <dbReference type="ARBA" id="ARBA00023170"/>
    </source>
</evidence>
<evidence type="ECO:0000313" key="16">
    <source>
        <dbReference type="Proteomes" id="UP000677054"/>
    </source>
</evidence>
<dbReference type="InterPro" id="IPR001320">
    <property type="entry name" value="Iontro_rcpt_C"/>
</dbReference>
<evidence type="ECO:0000313" key="15">
    <source>
        <dbReference type="EMBL" id="CAD7253972.1"/>
    </source>
</evidence>
<evidence type="ECO:0008006" key="17">
    <source>
        <dbReference type="Google" id="ProtNLM"/>
    </source>
</evidence>
<evidence type="ECO:0000256" key="10">
    <source>
        <dbReference type="ARBA" id="ARBA00023286"/>
    </source>
</evidence>
<keyword evidence="3" id="KW-0813">Transport</keyword>
<dbReference type="FunFam" id="3.40.190.10:FF:000024">
    <property type="entry name" value="Glutamate receptor, ionotropic, delta 1"/>
    <property type="match status" value="1"/>
</dbReference>
<dbReference type="SUPFAM" id="SSF53850">
    <property type="entry name" value="Periplasmic binding protein-like II"/>
    <property type="match status" value="1"/>
</dbReference>
<evidence type="ECO:0000256" key="6">
    <source>
        <dbReference type="ARBA" id="ARBA00023065"/>
    </source>
</evidence>
<evidence type="ECO:0000256" key="7">
    <source>
        <dbReference type="ARBA" id="ARBA00023136"/>
    </source>
</evidence>
<keyword evidence="10" id="KW-1071">Ligand-gated ion channel</keyword>
<dbReference type="GO" id="GO:0016020">
    <property type="term" value="C:membrane"/>
    <property type="evidence" value="ECO:0007669"/>
    <property type="project" value="UniProtKB-SubCell"/>
</dbReference>
<evidence type="ECO:0000259" key="14">
    <source>
        <dbReference type="SMART" id="SM00918"/>
    </source>
</evidence>
<dbReference type="Pfam" id="PF10613">
    <property type="entry name" value="Lig_chan-Glu_bd"/>
    <property type="match status" value="1"/>
</dbReference>
<dbReference type="GO" id="GO:0015276">
    <property type="term" value="F:ligand-gated monoatomic ion channel activity"/>
    <property type="evidence" value="ECO:0007669"/>
    <property type="project" value="InterPro"/>
</dbReference>
<dbReference type="EMBL" id="LR906795">
    <property type="protein sequence ID" value="CAD7253972.1"/>
    <property type="molecule type" value="Genomic_DNA"/>
</dbReference>
<keyword evidence="16" id="KW-1185">Reference proteome</keyword>
<proteinExistence type="inferred from homology"/>
<dbReference type="SMART" id="SM00079">
    <property type="entry name" value="PBPe"/>
    <property type="match status" value="1"/>
</dbReference>
<evidence type="ECO:0000259" key="13">
    <source>
        <dbReference type="SMART" id="SM00079"/>
    </source>
</evidence>
<feature type="transmembrane region" description="Helical" evidence="12">
    <location>
        <begin position="214"/>
        <end position="234"/>
    </location>
</feature>
<keyword evidence="5 12" id="KW-1133">Transmembrane helix</keyword>
<keyword evidence="8" id="KW-0675">Receptor</keyword>
<dbReference type="PANTHER" id="PTHR18966">
    <property type="entry name" value="IONOTROPIC GLUTAMATE RECEPTOR"/>
    <property type="match status" value="1"/>
</dbReference>
<feature type="transmembrane region" description="Helical" evidence="12">
    <location>
        <begin position="284"/>
        <end position="305"/>
    </location>
</feature>
<evidence type="ECO:0000256" key="3">
    <source>
        <dbReference type="ARBA" id="ARBA00022448"/>
    </source>
</evidence>
<evidence type="ECO:0000256" key="12">
    <source>
        <dbReference type="SAM" id="Phobius"/>
    </source>
</evidence>
<sequence length="421" mass="47028">MLLHPLSNHSLRVHCMLPSLVGVVIRHEGGREKRFHRLPPRTRFVANVFYLDPLLFSLLILAGVPPFTGIVSGEMQRSEKRSKRQSMPLLKVLGLHDPPYLMRSGEDYETNTKYEGFLVDMLDQLGNLVGFEYEIDMVKDGNYGSYNNATQTWTGLIGGIITGEADLAAAPLTITSGRSDAVEFSKPWMYTGISVLYKHLPVDSGSGWMFLRPFTLSTWIAVAIMYVGVSLAYWVVARCSPEERRRSTESGEPVFGIFNTFWAAFTPLLLRGNQDMPQALSTRLLTGIWWSFSFLILVLYSSMVAKEFTTGHYRPKVSSWKDLADGAVNFGTIKGGSTQRYFKTSQIPEYQKIAEFLASHPELSSSSLAEGVDRVLKNPGTFAFIMETTSAEYLAATRCENLVVVGPEFHRSAYGLALRKG</sequence>
<reference evidence="15" key="1">
    <citation type="submission" date="2020-11" db="EMBL/GenBank/DDBJ databases">
        <authorList>
            <person name="Tran Van P."/>
        </authorList>
    </citation>
    <scope>NUCLEOTIDE SEQUENCE</scope>
</reference>
<keyword evidence="9" id="KW-0325">Glycoprotein</keyword>
<keyword evidence="11" id="KW-0407">Ion channel</keyword>
<evidence type="ECO:0000256" key="9">
    <source>
        <dbReference type="ARBA" id="ARBA00023180"/>
    </source>
</evidence>
<comment type="similarity">
    <text evidence="2">Belongs to the glutamate-gated ion channel (TC 1.A.10.1) family.</text>
</comment>
<dbReference type="EMBL" id="CAJPEV010007278">
    <property type="protein sequence ID" value="CAG0904681.1"/>
    <property type="molecule type" value="Genomic_DNA"/>
</dbReference>
<keyword evidence="6" id="KW-0406">Ion transport</keyword>
<evidence type="ECO:0000256" key="4">
    <source>
        <dbReference type="ARBA" id="ARBA00022692"/>
    </source>
</evidence>
<organism evidence="15">
    <name type="scientific">Darwinula stevensoni</name>
    <dbReference type="NCBI Taxonomy" id="69355"/>
    <lineage>
        <taxon>Eukaryota</taxon>
        <taxon>Metazoa</taxon>
        <taxon>Ecdysozoa</taxon>
        <taxon>Arthropoda</taxon>
        <taxon>Crustacea</taxon>
        <taxon>Oligostraca</taxon>
        <taxon>Ostracoda</taxon>
        <taxon>Podocopa</taxon>
        <taxon>Podocopida</taxon>
        <taxon>Darwinulocopina</taxon>
        <taxon>Darwinuloidea</taxon>
        <taxon>Darwinulidae</taxon>
        <taxon>Darwinula</taxon>
    </lineage>
</organism>
<dbReference type="Gene3D" id="1.10.287.70">
    <property type="match status" value="1"/>
</dbReference>